<dbReference type="Pfam" id="PF20013">
    <property type="entry name" value="GAP1-N2"/>
    <property type="match status" value="1"/>
</dbReference>
<dbReference type="EMBL" id="BNJK01000001">
    <property type="protein sequence ID" value="GHO93649.1"/>
    <property type="molecule type" value="Genomic_DNA"/>
</dbReference>
<dbReference type="RefSeq" id="WP_220204423.1">
    <property type="nucleotide sequence ID" value="NZ_BNJK01000001.1"/>
</dbReference>
<dbReference type="InterPro" id="IPR045402">
    <property type="entry name" value="GAP1-N2"/>
</dbReference>
<evidence type="ECO:0000259" key="1">
    <source>
        <dbReference type="Pfam" id="PF20013"/>
    </source>
</evidence>
<accession>A0A8J3ILD8</accession>
<feature type="domain" description="GTPase-associated protein 1 N-terminal" evidence="1">
    <location>
        <begin position="4"/>
        <end position="130"/>
    </location>
</feature>
<dbReference type="AlphaFoldDB" id="A0A8J3ILD8"/>
<feature type="domain" description="GTPase-associated protein 1 middle" evidence="2">
    <location>
        <begin position="154"/>
        <end position="235"/>
    </location>
</feature>
<organism evidence="3 4">
    <name type="scientific">Reticulibacter mediterranei</name>
    <dbReference type="NCBI Taxonomy" id="2778369"/>
    <lineage>
        <taxon>Bacteria</taxon>
        <taxon>Bacillati</taxon>
        <taxon>Chloroflexota</taxon>
        <taxon>Ktedonobacteria</taxon>
        <taxon>Ktedonobacterales</taxon>
        <taxon>Reticulibacteraceae</taxon>
        <taxon>Reticulibacter</taxon>
    </lineage>
</organism>
<proteinExistence type="predicted"/>
<evidence type="ECO:0000313" key="4">
    <source>
        <dbReference type="Proteomes" id="UP000597444"/>
    </source>
</evidence>
<sequence>MSGRQYYYTSYVHQQTGRAGFQVKAMSPGLAPELQETIARLIAYRVPTNLDIQQVETHPVALRYAYKGPDECILLCSRSCGRDEYGRPGNFFAHAVVLQQDLFTSVPPGFFWKSAFWCERDTVEREEIASLPLLALEDEEPALDLEDVWSFVAGEQRRALLYRLLCAVMQSQRRQGRIVICDSDEHVALWVAAVSCLLPPAYRPLLTFATYHHDPRQAPFMIVGTDAARSAVLEDDASIFLLDAVRRQCSPIEPSPYAELAVAAAQPDLYENILLTMFATLFAPDEADASPIRIDERLDQLALSVRDRIIDDPDWFQGHFQE</sequence>
<reference evidence="3" key="1">
    <citation type="submission" date="2020-10" db="EMBL/GenBank/DDBJ databases">
        <title>Taxonomic study of unclassified bacteria belonging to the class Ktedonobacteria.</title>
        <authorList>
            <person name="Yabe S."/>
            <person name="Wang C.M."/>
            <person name="Zheng Y."/>
            <person name="Sakai Y."/>
            <person name="Cavaletti L."/>
            <person name="Monciardini P."/>
            <person name="Donadio S."/>
        </authorList>
    </citation>
    <scope>NUCLEOTIDE SEQUENCE</scope>
    <source>
        <strain evidence="3">ID150040</strain>
    </source>
</reference>
<evidence type="ECO:0000259" key="2">
    <source>
        <dbReference type="Pfam" id="PF20014"/>
    </source>
</evidence>
<gene>
    <name evidence="3" type="ORF">KSF_036970</name>
</gene>
<name>A0A8J3ILD8_9CHLR</name>
<dbReference type="InterPro" id="IPR045401">
    <property type="entry name" value="GAP1-M"/>
</dbReference>
<evidence type="ECO:0000313" key="3">
    <source>
        <dbReference type="EMBL" id="GHO93649.1"/>
    </source>
</evidence>
<protein>
    <submittedName>
        <fullName evidence="3">Uncharacterized protein</fullName>
    </submittedName>
</protein>
<keyword evidence="4" id="KW-1185">Reference proteome</keyword>
<dbReference type="Proteomes" id="UP000597444">
    <property type="component" value="Unassembled WGS sequence"/>
</dbReference>
<comment type="caution">
    <text evidence="3">The sequence shown here is derived from an EMBL/GenBank/DDBJ whole genome shotgun (WGS) entry which is preliminary data.</text>
</comment>
<dbReference type="Pfam" id="PF20014">
    <property type="entry name" value="GAP1-M"/>
    <property type="match status" value="1"/>
</dbReference>